<dbReference type="AlphaFoldDB" id="A0A9D4ZQ94"/>
<evidence type="ECO:0000313" key="1">
    <source>
        <dbReference type="EMBL" id="KAI5083949.1"/>
    </source>
</evidence>
<proteinExistence type="predicted"/>
<dbReference type="EMBL" id="JABFUD020000001">
    <property type="protein sequence ID" value="KAI5083949.1"/>
    <property type="molecule type" value="Genomic_DNA"/>
</dbReference>
<reference evidence="1" key="1">
    <citation type="submission" date="2021-01" db="EMBL/GenBank/DDBJ databases">
        <title>Adiantum capillus-veneris genome.</title>
        <authorList>
            <person name="Fang Y."/>
            <person name="Liao Q."/>
        </authorList>
    </citation>
    <scope>NUCLEOTIDE SEQUENCE</scope>
    <source>
        <strain evidence="1">H3</strain>
        <tissue evidence="1">Leaf</tissue>
    </source>
</reference>
<comment type="caution">
    <text evidence="1">The sequence shown here is derived from an EMBL/GenBank/DDBJ whole genome shotgun (WGS) entry which is preliminary data.</text>
</comment>
<organism evidence="1 2">
    <name type="scientific">Adiantum capillus-veneris</name>
    <name type="common">Maidenhair fern</name>
    <dbReference type="NCBI Taxonomy" id="13818"/>
    <lineage>
        <taxon>Eukaryota</taxon>
        <taxon>Viridiplantae</taxon>
        <taxon>Streptophyta</taxon>
        <taxon>Embryophyta</taxon>
        <taxon>Tracheophyta</taxon>
        <taxon>Polypodiopsida</taxon>
        <taxon>Polypodiidae</taxon>
        <taxon>Polypodiales</taxon>
        <taxon>Pteridineae</taxon>
        <taxon>Pteridaceae</taxon>
        <taxon>Vittarioideae</taxon>
        <taxon>Adiantum</taxon>
    </lineage>
</organism>
<keyword evidence="2" id="KW-1185">Reference proteome</keyword>
<sequence>MSRASIRNIKALVAKAVTMDNRAGPRKVQMILAREMVLKAFTDDNITSGDFISEKEVHEMSQELLTLVNMKK</sequence>
<evidence type="ECO:0000313" key="2">
    <source>
        <dbReference type="Proteomes" id="UP000886520"/>
    </source>
</evidence>
<name>A0A9D4ZQ94_ADICA</name>
<accession>A0A9D4ZQ94</accession>
<gene>
    <name evidence="1" type="ORF">GOP47_0000118</name>
</gene>
<dbReference type="Proteomes" id="UP000886520">
    <property type="component" value="Chromosome 1"/>
</dbReference>
<protein>
    <submittedName>
        <fullName evidence="1">Uncharacterized protein</fullName>
    </submittedName>
</protein>